<dbReference type="PANTHER" id="PTHR42648:SF31">
    <property type="entry name" value="RNA-DIRECTED DNA POLYMERASE"/>
    <property type="match status" value="1"/>
</dbReference>
<organism evidence="8 9">
    <name type="scientific">Abeliophyllum distichum</name>
    <dbReference type="NCBI Taxonomy" id="126358"/>
    <lineage>
        <taxon>Eukaryota</taxon>
        <taxon>Viridiplantae</taxon>
        <taxon>Streptophyta</taxon>
        <taxon>Embryophyta</taxon>
        <taxon>Tracheophyta</taxon>
        <taxon>Spermatophyta</taxon>
        <taxon>Magnoliopsida</taxon>
        <taxon>eudicotyledons</taxon>
        <taxon>Gunneridae</taxon>
        <taxon>Pentapetalae</taxon>
        <taxon>asterids</taxon>
        <taxon>lamiids</taxon>
        <taxon>Lamiales</taxon>
        <taxon>Oleaceae</taxon>
        <taxon>Forsythieae</taxon>
        <taxon>Abeliophyllum</taxon>
    </lineage>
</organism>
<dbReference type="InterPro" id="IPR012337">
    <property type="entry name" value="RNaseH-like_sf"/>
</dbReference>
<dbReference type="Pfam" id="PF13976">
    <property type="entry name" value="gag_pre-integrs"/>
    <property type="match status" value="1"/>
</dbReference>
<dbReference type="PANTHER" id="PTHR42648">
    <property type="entry name" value="TRANSPOSASE, PUTATIVE-RELATED"/>
    <property type="match status" value="1"/>
</dbReference>
<keyword evidence="3" id="KW-0378">Hydrolase</keyword>
<evidence type="ECO:0000256" key="2">
    <source>
        <dbReference type="ARBA" id="ARBA00022723"/>
    </source>
</evidence>
<feature type="region of interest" description="Disordered" evidence="4">
    <location>
        <begin position="388"/>
        <end position="476"/>
    </location>
</feature>
<dbReference type="AlphaFoldDB" id="A0ABD1VYC1"/>
<dbReference type="GO" id="GO:0008233">
    <property type="term" value="F:peptidase activity"/>
    <property type="evidence" value="ECO:0007669"/>
    <property type="project" value="UniProtKB-KW"/>
</dbReference>
<proteinExistence type="predicted"/>
<evidence type="ECO:0000256" key="1">
    <source>
        <dbReference type="ARBA" id="ARBA00022670"/>
    </source>
</evidence>
<evidence type="ECO:0000313" key="9">
    <source>
        <dbReference type="Proteomes" id="UP001604336"/>
    </source>
</evidence>
<dbReference type="InterPro" id="IPR013103">
    <property type="entry name" value="RVT_2"/>
</dbReference>
<dbReference type="EMBL" id="JBFOLK010000001">
    <property type="protein sequence ID" value="KAL2541658.1"/>
    <property type="molecule type" value="Genomic_DNA"/>
</dbReference>
<dbReference type="InterPro" id="IPR025724">
    <property type="entry name" value="GAG-pre-integrase_dom"/>
</dbReference>
<evidence type="ECO:0000259" key="6">
    <source>
        <dbReference type="Pfam" id="PF13976"/>
    </source>
</evidence>
<evidence type="ECO:0000256" key="3">
    <source>
        <dbReference type="ARBA" id="ARBA00022801"/>
    </source>
</evidence>
<comment type="caution">
    <text evidence="8">The sequence shown here is derived from an EMBL/GenBank/DDBJ whole genome shotgun (WGS) entry which is preliminary data.</text>
</comment>
<dbReference type="Gene3D" id="3.30.420.10">
    <property type="entry name" value="Ribonuclease H-like superfamily/Ribonuclease H"/>
    <property type="match status" value="1"/>
</dbReference>
<evidence type="ECO:0000259" key="5">
    <source>
        <dbReference type="Pfam" id="PF07727"/>
    </source>
</evidence>
<evidence type="ECO:0000313" key="8">
    <source>
        <dbReference type="EMBL" id="KAL2541658.1"/>
    </source>
</evidence>
<evidence type="ECO:0000259" key="7">
    <source>
        <dbReference type="Pfam" id="PF22936"/>
    </source>
</evidence>
<dbReference type="GO" id="GO:0006508">
    <property type="term" value="P:proteolysis"/>
    <property type="evidence" value="ECO:0007669"/>
    <property type="project" value="UniProtKB-KW"/>
</dbReference>
<dbReference type="InterPro" id="IPR036397">
    <property type="entry name" value="RNaseH_sf"/>
</dbReference>
<dbReference type="Pfam" id="PF07727">
    <property type="entry name" value="RVT_2"/>
    <property type="match status" value="1"/>
</dbReference>
<dbReference type="Proteomes" id="UP001604336">
    <property type="component" value="Unassembled WGS sequence"/>
</dbReference>
<accession>A0ABD1VYC1</accession>
<feature type="domain" description="Reverse transcriptase Ty1/copia-type" evidence="5">
    <location>
        <begin position="565"/>
        <end position="637"/>
    </location>
</feature>
<gene>
    <name evidence="8" type="ORF">Adt_02636</name>
</gene>
<dbReference type="GO" id="GO:0046872">
    <property type="term" value="F:metal ion binding"/>
    <property type="evidence" value="ECO:0007669"/>
    <property type="project" value="UniProtKB-KW"/>
</dbReference>
<dbReference type="SUPFAM" id="SSF53098">
    <property type="entry name" value="Ribonuclease H-like"/>
    <property type="match status" value="1"/>
</dbReference>
<evidence type="ECO:0008006" key="10">
    <source>
        <dbReference type="Google" id="ProtNLM"/>
    </source>
</evidence>
<dbReference type="Pfam" id="PF22936">
    <property type="entry name" value="Pol_BBD"/>
    <property type="match status" value="1"/>
</dbReference>
<sequence length="662" mass="75182">MTDHIVDTCYFVHGFPPGHKFHGKDAKPRNKRFINTATASTLDPMERKTLTAKEYKQIMTFLNNKTGNDKSYVNASGINLSTTSFSNSWIIDSGATDHVTKDVIIENKSMPKHKTVQLPNGGNAPIKSIGAVNFENNMTIDNVLHVPNFKVNLLSISKLSRGLSCNVTFSPDFCVMKDLTTKKTIDLGRQSNGLYYLSEKPQIHHTTSGSTNLWHRRLGHLSASPLQFLAQNILDISFDFHDICDVCHLAKQSRLRFKVSQIYSNKAFDLIHCDIWRLHRIYSYSGARYFITIVDDFSRYTWVHFMRHKSETQSIIKNFFAWVKTQHNLTIKTLRKLVVSREVVFHETIFPYASHQNDEINSIPLPQSMPLDVEIPHLTYPEDKHIAETDNMPEHPEHNPTDRPNGLPVPSSVSTEHPDGRPSSPIGRPVPSSVSTEGSDGGPSLPTDQPVEQILIPSPPSQPEQPHVIPNDQLRRSTRSIQIPLHLKDYYINHALPTQAESLPVKSSTRHPISRYVSFSNLSSIHHAFTYNVSHIIEPTTYEAACQNPKWVAAMNDEIRALEENNTWLLISLTPGHHPIGCKWVFKVMFHSDGAIERYKARLVSKGFTQREGIDYNKTFAPVAKLTTVRCLLVIASICDGHFIRWMYTMPFFMVILMKRST</sequence>
<feature type="domain" description="Retrovirus-related Pol polyprotein from transposon TNT 1-94-like beta-barrel" evidence="7">
    <location>
        <begin position="89"/>
        <end position="160"/>
    </location>
</feature>
<keyword evidence="1" id="KW-0645">Protease</keyword>
<dbReference type="InterPro" id="IPR039537">
    <property type="entry name" value="Retrotran_Ty1/copia-like"/>
</dbReference>
<feature type="compositionally biased region" description="Basic and acidic residues" evidence="4">
    <location>
        <begin position="388"/>
        <end position="401"/>
    </location>
</feature>
<protein>
    <recommendedName>
        <fullName evidence="10">Polyprotein</fullName>
    </recommendedName>
</protein>
<evidence type="ECO:0000256" key="4">
    <source>
        <dbReference type="SAM" id="MobiDB-lite"/>
    </source>
</evidence>
<keyword evidence="2" id="KW-0479">Metal-binding</keyword>
<dbReference type="InterPro" id="IPR054722">
    <property type="entry name" value="PolX-like_BBD"/>
</dbReference>
<keyword evidence="9" id="KW-1185">Reference proteome</keyword>
<reference evidence="9" key="1">
    <citation type="submission" date="2024-07" db="EMBL/GenBank/DDBJ databases">
        <title>Two chromosome-level genome assemblies of Korean endemic species Abeliophyllum distichum and Forsythia ovata (Oleaceae).</title>
        <authorList>
            <person name="Jang H."/>
        </authorList>
    </citation>
    <scope>NUCLEOTIDE SEQUENCE [LARGE SCALE GENOMIC DNA]</scope>
</reference>
<name>A0ABD1VYC1_9LAMI</name>
<feature type="domain" description="GAG-pre-integrase" evidence="6">
    <location>
        <begin position="193"/>
        <end position="252"/>
    </location>
</feature>